<feature type="non-terminal residue" evidence="1">
    <location>
        <position position="1"/>
    </location>
</feature>
<sequence>EFYFFITFNAWIGRKALEIIIAKRLYYLFLKRGRKINNKMWYIQFPANLVGRFNIGTGTVGD</sequence>
<proteinExistence type="predicted"/>
<dbReference type="EMBL" id="BART01038732">
    <property type="protein sequence ID" value="GAH07149.1"/>
    <property type="molecule type" value="Genomic_DNA"/>
</dbReference>
<comment type="caution">
    <text evidence="1">The sequence shown here is derived from an EMBL/GenBank/DDBJ whole genome shotgun (WGS) entry which is preliminary data.</text>
</comment>
<organism evidence="1">
    <name type="scientific">marine sediment metagenome</name>
    <dbReference type="NCBI Taxonomy" id="412755"/>
    <lineage>
        <taxon>unclassified sequences</taxon>
        <taxon>metagenomes</taxon>
        <taxon>ecological metagenomes</taxon>
    </lineage>
</organism>
<name>X1DQ96_9ZZZZ</name>
<accession>X1DQ96</accession>
<protein>
    <submittedName>
        <fullName evidence="1">Uncharacterized protein</fullName>
    </submittedName>
</protein>
<reference evidence="1" key="1">
    <citation type="journal article" date="2014" name="Front. Microbiol.">
        <title>High frequency of phylogenetically diverse reductive dehalogenase-homologous genes in deep subseafloor sedimentary metagenomes.</title>
        <authorList>
            <person name="Kawai M."/>
            <person name="Futagami T."/>
            <person name="Toyoda A."/>
            <person name="Takaki Y."/>
            <person name="Nishi S."/>
            <person name="Hori S."/>
            <person name="Arai W."/>
            <person name="Tsubouchi T."/>
            <person name="Morono Y."/>
            <person name="Uchiyama I."/>
            <person name="Ito T."/>
            <person name="Fujiyama A."/>
            <person name="Inagaki F."/>
            <person name="Takami H."/>
        </authorList>
    </citation>
    <scope>NUCLEOTIDE SEQUENCE</scope>
    <source>
        <strain evidence="1">Expedition CK06-06</strain>
    </source>
</reference>
<dbReference type="AlphaFoldDB" id="X1DQ96"/>
<gene>
    <name evidence="1" type="ORF">S01H4_64066</name>
</gene>
<evidence type="ECO:0000313" key="1">
    <source>
        <dbReference type="EMBL" id="GAH07149.1"/>
    </source>
</evidence>